<evidence type="ECO:0000313" key="3">
    <source>
        <dbReference type="Proteomes" id="UP001239782"/>
    </source>
</evidence>
<feature type="signal peptide" evidence="1">
    <location>
        <begin position="1"/>
        <end position="21"/>
    </location>
</feature>
<dbReference type="RefSeq" id="WP_309201928.1">
    <property type="nucleotide sequence ID" value="NZ_CP133548.1"/>
</dbReference>
<evidence type="ECO:0000256" key="1">
    <source>
        <dbReference type="SAM" id="SignalP"/>
    </source>
</evidence>
<name>A0AA51X663_9GAMM</name>
<dbReference type="AlphaFoldDB" id="A0AA51X663"/>
<evidence type="ECO:0008006" key="4">
    <source>
        <dbReference type="Google" id="ProtNLM"/>
    </source>
</evidence>
<protein>
    <recommendedName>
        <fullName evidence="4">Outer membrane protein with beta-barrel domain</fullName>
    </recommendedName>
</protein>
<keyword evidence="3" id="KW-1185">Reference proteome</keyword>
<dbReference type="KEGG" id="plei:Q9312_16300"/>
<dbReference type="InterPro" id="IPR011250">
    <property type="entry name" value="OMP/PagP_B-barrel"/>
</dbReference>
<gene>
    <name evidence="2" type="ORF">Q9312_16300</name>
</gene>
<sequence>MKKLLIGLCLISAFTAHSVEAKGNIDLGIAYDLDVGVTAQFSRYSLFLNGDAAAFDVRLQNFYNDNKSLILYIDAGAFFEDREANNDVIEDRVGIRLPLGLQFGLDKNLYAYVQAVPHYDFNNDNDFDVDGAIGLRYRF</sequence>
<dbReference type="Proteomes" id="UP001239782">
    <property type="component" value="Chromosome"/>
</dbReference>
<keyword evidence="1" id="KW-0732">Signal</keyword>
<feature type="chain" id="PRO_5041312350" description="Outer membrane protein with beta-barrel domain" evidence="1">
    <location>
        <begin position="22"/>
        <end position="139"/>
    </location>
</feature>
<proteinExistence type="predicted"/>
<dbReference type="EMBL" id="CP133548">
    <property type="protein sequence ID" value="WMS86783.1"/>
    <property type="molecule type" value="Genomic_DNA"/>
</dbReference>
<organism evidence="2 3">
    <name type="scientific">Pleionea litopenaei</name>
    <dbReference type="NCBI Taxonomy" id="3070815"/>
    <lineage>
        <taxon>Bacteria</taxon>
        <taxon>Pseudomonadati</taxon>
        <taxon>Pseudomonadota</taxon>
        <taxon>Gammaproteobacteria</taxon>
        <taxon>Oceanospirillales</taxon>
        <taxon>Pleioneaceae</taxon>
        <taxon>Pleionea</taxon>
    </lineage>
</organism>
<reference evidence="2 3" key="1">
    <citation type="submission" date="2023-08" db="EMBL/GenBank/DDBJ databases">
        <title>Pleionea litopenaei sp. nov., isolated from stomach of juvenile Litopenaeus vannamei.</title>
        <authorList>
            <person name="Rho A.M."/>
            <person name="Hwang C.Y."/>
        </authorList>
    </citation>
    <scope>NUCLEOTIDE SEQUENCE [LARGE SCALE GENOMIC DNA]</scope>
    <source>
        <strain evidence="2 3">HL-JVS1</strain>
    </source>
</reference>
<evidence type="ECO:0000313" key="2">
    <source>
        <dbReference type="EMBL" id="WMS86783.1"/>
    </source>
</evidence>
<accession>A0AA51X663</accession>
<dbReference type="SUPFAM" id="SSF56925">
    <property type="entry name" value="OMPA-like"/>
    <property type="match status" value="1"/>
</dbReference>